<dbReference type="Proteomes" id="UP000299102">
    <property type="component" value="Unassembled WGS sequence"/>
</dbReference>
<reference evidence="1 2" key="1">
    <citation type="journal article" date="2019" name="Commun. Biol.">
        <title>The bagworm genome reveals a unique fibroin gene that provides high tensile strength.</title>
        <authorList>
            <person name="Kono N."/>
            <person name="Nakamura H."/>
            <person name="Ohtoshi R."/>
            <person name="Tomita M."/>
            <person name="Numata K."/>
            <person name="Arakawa K."/>
        </authorList>
    </citation>
    <scope>NUCLEOTIDE SEQUENCE [LARGE SCALE GENOMIC DNA]</scope>
</reference>
<dbReference type="EMBL" id="BGZK01000002">
    <property type="protein sequence ID" value="GBO99060.1"/>
    <property type="molecule type" value="Genomic_DNA"/>
</dbReference>
<comment type="caution">
    <text evidence="1">The sequence shown here is derived from an EMBL/GenBank/DDBJ whole genome shotgun (WGS) entry which is preliminary data.</text>
</comment>
<evidence type="ECO:0000313" key="1">
    <source>
        <dbReference type="EMBL" id="GBO99060.1"/>
    </source>
</evidence>
<evidence type="ECO:0000313" key="2">
    <source>
        <dbReference type="Proteomes" id="UP000299102"/>
    </source>
</evidence>
<accession>A0A4C1SD83</accession>
<sequence>MANVLFEAQSERFHLVWVKNLLGNSLVVEIKAGTFRSEGNALKHRAATVAILHLRIRLQVQHKNRVSSRELNIIPPILTVCPIRGPDRASMLQDSSSRRSTLNTKRRGIGGRFLFIILLLTNLSHLQSAVAQDFRQIFSPPRPSVPPRAVRSHSFRAFLPQRLSVVRAMRSDPCPFDLLSL</sequence>
<gene>
    <name evidence="1" type="ORF">EVAR_410_1</name>
</gene>
<name>A0A4C1SD83_EUMVA</name>
<protein>
    <submittedName>
        <fullName evidence="1">Uncharacterized protein</fullName>
    </submittedName>
</protein>
<dbReference type="AlphaFoldDB" id="A0A4C1SD83"/>
<proteinExistence type="predicted"/>
<keyword evidence="2" id="KW-1185">Reference proteome</keyword>
<organism evidence="1 2">
    <name type="scientific">Eumeta variegata</name>
    <name type="common">Bagworm moth</name>
    <name type="synonym">Eumeta japonica</name>
    <dbReference type="NCBI Taxonomy" id="151549"/>
    <lineage>
        <taxon>Eukaryota</taxon>
        <taxon>Metazoa</taxon>
        <taxon>Ecdysozoa</taxon>
        <taxon>Arthropoda</taxon>
        <taxon>Hexapoda</taxon>
        <taxon>Insecta</taxon>
        <taxon>Pterygota</taxon>
        <taxon>Neoptera</taxon>
        <taxon>Endopterygota</taxon>
        <taxon>Lepidoptera</taxon>
        <taxon>Glossata</taxon>
        <taxon>Ditrysia</taxon>
        <taxon>Tineoidea</taxon>
        <taxon>Psychidae</taxon>
        <taxon>Oiketicinae</taxon>
        <taxon>Eumeta</taxon>
    </lineage>
</organism>